<evidence type="ECO:0000256" key="1">
    <source>
        <dbReference type="ARBA" id="ARBA00000083"/>
    </source>
</evidence>
<proteinExistence type="inferred from homology"/>
<evidence type="ECO:0000256" key="7">
    <source>
        <dbReference type="ARBA" id="ARBA00023027"/>
    </source>
</evidence>
<dbReference type="PANTHER" id="PTHR43725">
    <property type="entry name" value="UDP-GLUCOSE 4-EPIMERASE"/>
    <property type="match status" value="1"/>
</dbReference>
<protein>
    <recommendedName>
        <fullName evidence="6 10">UDP-glucose 4-epimerase</fullName>
        <ecNumber evidence="5 10">5.1.3.2</ecNumber>
    </recommendedName>
</protein>
<dbReference type="GO" id="GO:0003978">
    <property type="term" value="F:UDP-glucose 4-epimerase activity"/>
    <property type="evidence" value="ECO:0007669"/>
    <property type="project" value="UniProtKB-EC"/>
</dbReference>
<evidence type="ECO:0000256" key="5">
    <source>
        <dbReference type="ARBA" id="ARBA00013189"/>
    </source>
</evidence>
<dbReference type="NCBIfam" id="TIGR01179">
    <property type="entry name" value="galE"/>
    <property type="match status" value="1"/>
</dbReference>
<gene>
    <name evidence="12" type="primary">galE</name>
    <name evidence="12" type="ORF">ABK249_13825</name>
</gene>
<dbReference type="InterPro" id="IPR036291">
    <property type="entry name" value="NAD(P)-bd_dom_sf"/>
</dbReference>
<accession>A0ABV0M2C4</accession>
<evidence type="ECO:0000256" key="4">
    <source>
        <dbReference type="ARBA" id="ARBA00007637"/>
    </source>
</evidence>
<evidence type="ECO:0000259" key="11">
    <source>
        <dbReference type="Pfam" id="PF01370"/>
    </source>
</evidence>
<dbReference type="InterPro" id="IPR005886">
    <property type="entry name" value="UDP_G4E"/>
</dbReference>
<dbReference type="RefSeq" id="WP_037153459.1">
    <property type="nucleotide sequence ID" value="NZ_JBEAAL010000008.1"/>
</dbReference>
<keyword evidence="8 10" id="KW-0413">Isomerase</keyword>
<dbReference type="Gene3D" id="3.40.50.720">
    <property type="entry name" value="NAD(P)-binding Rossmann-like Domain"/>
    <property type="match status" value="1"/>
</dbReference>
<comment type="catalytic activity">
    <reaction evidence="1 10">
        <text>UDP-alpha-D-glucose = UDP-alpha-D-galactose</text>
        <dbReference type="Rhea" id="RHEA:22168"/>
        <dbReference type="ChEBI" id="CHEBI:58885"/>
        <dbReference type="ChEBI" id="CHEBI:66914"/>
        <dbReference type="EC" id="5.1.3.2"/>
    </reaction>
</comment>
<comment type="cofactor">
    <cofactor evidence="2 10">
        <name>NAD(+)</name>
        <dbReference type="ChEBI" id="CHEBI:57540"/>
    </cofactor>
</comment>
<evidence type="ECO:0000256" key="3">
    <source>
        <dbReference type="ARBA" id="ARBA00004947"/>
    </source>
</evidence>
<evidence type="ECO:0000256" key="10">
    <source>
        <dbReference type="RuleBase" id="RU366046"/>
    </source>
</evidence>
<sequence>MGAPRVLVTGGAGFIGSHTAKLLRLEGIEPIVYDNLTTGNRSSVRWGPFIEGDILDSDGLIEVIEKYAPDAVIHFAASAYVGESVQNPAKYYNNNVCGALSLADACRQTGLQNIIFSSSCAVYGIPPTLPIDEATPKAPINPYGKTKLIGENVLADYAVAFGLRYVALRYFNACGADPEGELGEWHFPETHLIPRAMQAAAGQIPHLEIFGDDYDTPDGTCIRDYIHVADLARAHVLAFDHLVRGGPNLALNLGTGRGFSIKEVLLMIEETTGREVPIVIRPRRPGDPPSLYADPGLARETLGFRPQHSDLKTIVRTAAPFFGLEVRS</sequence>
<comment type="similarity">
    <text evidence="4 10">Belongs to the NAD(P)-dependent epimerase/dehydratase family.</text>
</comment>
<dbReference type="PANTHER" id="PTHR43725:SF53">
    <property type="entry name" value="UDP-ARABINOSE 4-EPIMERASE 1"/>
    <property type="match status" value="1"/>
</dbReference>
<dbReference type="EC" id="5.1.3.2" evidence="5 10"/>
<comment type="subunit">
    <text evidence="10">Homodimer.</text>
</comment>
<dbReference type="Pfam" id="PF01370">
    <property type="entry name" value="Epimerase"/>
    <property type="match status" value="1"/>
</dbReference>
<comment type="pathway">
    <text evidence="3 10">Carbohydrate metabolism; galactose metabolism.</text>
</comment>
<dbReference type="EMBL" id="JBEAAL010000008">
    <property type="protein sequence ID" value="MEQ1406018.1"/>
    <property type="molecule type" value="Genomic_DNA"/>
</dbReference>
<reference evidence="12 13" key="1">
    <citation type="submission" date="2024-05" db="EMBL/GenBank/DDBJ databases">
        <title>Neorhizobium sp. Rsf11, a plant growth promoting and heavy metal resistant PAH-degrader.</title>
        <authorList>
            <person name="Golubev S.N."/>
            <person name="Muratova A.Y."/>
            <person name="Markelova M.I."/>
        </authorList>
    </citation>
    <scope>NUCLEOTIDE SEQUENCE [LARGE SCALE GENOMIC DNA]</scope>
    <source>
        <strain evidence="12 13">Rsf11</strain>
    </source>
</reference>
<organism evidence="12 13">
    <name type="scientific">Neorhizobium phenanthreniclasticum</name>
    <dbReference type="NCBI Taxonomy" id="3157917"/>
    <lineage>
        <taxon>Bacteria</taxon>
        <taxon>Pseudomonadati</taxon>
        <taxon>Pseudomonadota</taxon>
        <taxon>Alphaproteobacteria</taxon>
        <taxon>Hyphomicrobiales</taxon>
        <taxon>Rhizobiaceae</taxon>
        <taxon>Rhizobium/Agrobacterium group</taxon>
        <taxon>Neorhizobium</taxon>
    </lineage>
</organism>
<evidence type="ECO:0000256" key="2">
    <source>
        <dbReference type="ARBA" id="ARBA00001911"/>
    </source>
</evidence>
<comment type="caution">
    <text evidence="12">The sequence shown here is derived from an EMBL/GenBank/DDBJ whole genome shotgun (WGS) entry which is preliminary data.</text>
</comment>
<evidence type="ECO:0000256" key="9">
    <source>
        <dbReference type="ARBA" id="ARBA00023277"/>
    </source>
</evidence>
<dbReference type="Gene3D" id="3.90.25.10">
    <property type="entry name" value="UDP-galactose 4-epimerase, domain 1"/>
    <property type="match status" value="1"/>
</dbReference>
<keyword evidence="9 10" id="KW-0119">Carbohydrate metabolism</keyword>
<dbReference type="InterPro" id="IPR001509">
    <property type="entry name" value="Epimerase_deHydtase"/>
</dbReference>
<keyword evidence="13" id="KW-1185">Reference proteome</keyword>
<evidence type="ECO:0000313" key="12">
    <source>
        <dbReference type="EMBL" id="MEQ1406018.1"/>
    </source>
</evidence>
<dbReference type="SUPFAM" id="SSF51735">
    <property type="entry name" value="NAD(P)-binding Rossmann-fold domains"/>
    <property type="match status" value="1"/>
</dbReference>
<evidence type="ECO:0000256" key="6">
    <source>
        <dbReference type="ARBA" id="ARBA00018569"/>
    </source>
</evidence>
<dbReference type="Proteomes" id="UP001496627">
    <property type="component" value="Unassembled WGS sequence"/>
</dbReference>
<evidence type="ECO:0000313" key="13">
    <source>
        <dbReference type="Proteomes" id="UP001496627"/>
    </source>
</evidence>
<evidence type="ECO:0000256" key="8">
    <source>
        <dbReference type="ARBA" id="ARBA00023235"/>
    </source>
</evidence>
<feature type="domain" description="NAD-dependent epimerase/dehydratase" evidence="11">
    <location>
        <begin position="6"/>
        <end position="254"/>
    </location>
</feature>
<name>A0ABV0M2C4_9HYPH</name>
<keyword evidence="7 10" id="KW-0520">NAD</keyword>
<dbReference type="CDD" id="cd05247">
    <property type="entry name" value="UDP_G4E_1_SDR_e"/>
    <property type="match status" value="1"/>
</dbReference>